<keyword evidence="1" id="KW-0732">Signal</keyword>
<protein>
    <submittedName>
        <fullName evidence="2">Uncharacterized protein</fullName>
    </submittedName>
</protein>
<comment type="caution">
    <text evidence="2">The sequence shown here is derived from an EMBL/GenBank/DDBJ whole genome shotgun (WGS) entry which is preliminary data.</text>
</comment>
<gene>
    <name evidence="2" type="ORF">GBZ48_01795</name>
</gene>
<reference evidence="2 3" key="1">
    <citation type="submission" date="2019-10" db="EMBL/GenBank/DDBJ databases">
        <title>Genome sequence of Azospirillum melinis.</title>
        <authorList>
            <person name="Ambrosini A."/>
            <person name="Sant'Anna F.H."/>
            <person name="Cassan F.D."/>
            <person name="Souza E.M."/>
            <person name="Passaglia L.M.P."/>
        </authorList>
    </citation>
    <scope>NUCLEOTIDE SEQUENCE [LARGE SCALE GENOMIC DNA]</scope>
    <source>
        <strain evidence="2 3">TMCY0552</strain>
    </source>
</reference>
<accession>A0ABX2K358</accession>
<feature type="chain" id="PRO_5045893400" evidence="1">
    <location>
        <begin position="22"/>
        <end position="154"/>
    </location>
</feature>
<evidence type="ECO:0000313" key="2">
    <source>
        <dbReference type="EMBL" id="NUA98009.1"/>
    </source>
</evidence>
<sequence>MIRTCVLGTLAAMLLATPALAQNKPVGPMTGPGMPSMTAVPGLVSTNVGNATNVGAGIGNSAQQQGVFLQGGGGAPIRGVSPLVSTNVGTATNVAAGIGNSAGQRLLGIQGSGVQVGLNFSGRGPLVSTNVGVGTNVTAGIGNSAAQSLTGLRR</sequence>
<feature type="signal peptide" evidence="1">
    <location>
        <begin position="1"/>
        <end position="21"/>
    </location>
</feature>
<proteinExistence type="predicted"/>
<dbReference type="RefSeq" id="WP_174469438.1">
    <property type="nucleotide sequence ID" value="NZ_JAGINN010000006.1"/>
</dbReference>
<name>A0ABX2K358_9PROT</name>
<evidence type="ECO:0000313" key="3">
    <source>
        <dbReference type="Proteomes" id="UP000605086"/>
    </source>
</evidence>
<organism evidence="2 3">
    <name type="scientific">Azospirillum melinis</name>
    <dbReference type="NCBI Taxonomy" id="328839"/>
    <lineage>
        <taxon>Bacteria</taxon>
        <taxon>Pseudomonadati</taxon>
        <taxon>Pseudomonadota</taxon>
        <taxon>Alphaproteobacteria</taxon>
        <taxon>Rhodospirillales</taxon>
        <taxon>Azospirillaceae</taxon>
        <taxon>Azospirillum</taxon>
    </lineage>
</organism>
<dbReference type="Proteomes" id="UP000605086">
    <property type="component" value="Unassembled WGS sequence"/>
</dbReference>
<dbReference type="EMBL" id="WHOS01000002">
    <property type="protein sequence ID" value="NUA98009.1"/>
    <property type="molecule type" value="Genomic_DNA"/>
</dbReference>
<keyword evidence="3" id="KW-1185">Reference proteome</keyword>
<evidence type="ECO:0000256" key="1">
    <source>
        <dbReference type="SAM" id="SignalP"/>
    </source>
</evidence>